<feature type="region of interest" description="Disordered" evidence="1">
    <location>
        <begin position="118"/>
        <end position="160"/>
    </location>
</feature>
<evidence type="ECO:0000313" key="2">
    <source>
        <dbReference type="EMBL" id="QHT12495.1"/>
    </source>
</evidence>
<feature type="compositionally biased region" description="Basic residues" evidence="1">
    <location>
        <begin position="138"/>
        <end position="160"/>
    </location>
</feature>
<proteinExistence type="predicted"/>
<protein>
    <submittedName>
        <fullName evidence="2">Uncharacterized protein</fullName>
    </submittedName>
</protein>
<dbReference type="EMBL" id="MN739546">
    <property type="protein sequence ID" value="QHT12495.1"/>
    <property type="molecule type" value="Genomic_DNA"/>
</dbReference>
<organism evidence="2">
    <name type="scientific">viral metagenome</name>
    <dbReference type="NCBI Taxonomy" id="1070528"/>
    <lineage>
        <taxon>unclassified sequences</taxon>
        <taxon>metagenomes</taxon>
        <taxon>organismal metagenomes</taxon>
    </lineage>
</organism>
<feature type="compositionally biased region" description="Low complexity" evidence="1">
    <location>
        <begin position="120"/>
        <end position="133"/>
    </location>
</feature>
<reference evidence="2" key="1">
    <citation type="journal article" date="2020" name="Nature">
        <title>Giant virus diversity and host interactions through global metagenomics.</title>
        <authorList>
            <person name="Schulz F."/>
            <person name="Roux S."/>
            <person name="Paez-Espino D."/>
            <person name="Jungbluth S."/>
            <person name="Walsh D.A."/>
            <person name="Denef V.J."/>
            <person name="McMahon K.D."/>
            <person name="Konstantinidis K.T."/>
            <person name="Eloe-Fadrosh E.A."/>
            <person name="Kyrpides N.C."/>
            <person name="Woyke T."/>
        </authorList>
    </citation>
    <scope>NUCLEOTIDE SEQUENCE</scope>
    <source>
        <strain evidence="2">GVMAG-M-3300023174-129</strain>
    </source>
</reference>
<name>A0A6C0DA25_9ZZZZ</name>
<dbReference type="AlphaFoldDB" id="A0A6C0DA25"/>
<evidence type="ECO:0000256" key="1">
    <source>
        <dbReference type="SAM" id="MobiDB-lite"/>
    </source>
</evidence>
<accession>A0A6C0DA25</accession>
<sequence>MNKQQTASNNAELVKSSLRRDHTDLFDTIGRLTELSCEVRPGRRVSREIMHRLDDVNNAIAKAIGDISQTGKSVKPLLALIGEDFKILDYLSRYSPLITLDDLIFTCDSPIDPIQPNNAIGVSTGPTGSSGSSGLIGGRRKILRKSRKSRKVKKSRKSRK</sequence>